<protein>
    <submittedName>
        <fullName evidence="2">Uncharacterized protein</fullName>
    </submittedName>
</protein>
<evidence type="ECO:0000313" key="2">
    <source>
        <dbReference type="EMBL" id="TYJ51334.1"/>
    </source>
</evidence>
<name>A0A5D3AK04_9TREE</name>
<accession>A0A5D3AK04</accession>
<evidence type="ECO:0000256" key="1">
    <source>
        <dbReference type="SAM" id="MobiDB-lite"/>
    </source>
</evidence>
<feature type="region of interest" description="Disordered" evidence="1">
    <location>
        <begin position="124"/>
        <end position="144"/>
    </location>
</feature>
<dbReference type="Proteomes" id="UP000322245">
    <property type="component" value="Unassembled WGS sequence"/>
</dbReference>
<feature type="compositionally biased region" description="Basic and acidic residues" evidence="1">
    <location>
        <begin position="124"/>
        <end position="133"/>
    </location>
</feature>
<proteinExistence type="predicted"/>
<organism evidence="2 3">
    <name type="scientific">Cryptococcus floricola</name>
    <dbReference type="NCBI Taxonomy" id="2591691"/>
    <lineage>
        <taxon>Eukaryota</taxon>
        <taxon>Fungi</taxon>
        <taxon>Dikarya</taxon>
        <taxon>Basidiomycota</taxon>
        <taxon>Agaricomycotina</taxon>
        <taxon>Tremellomycetes</taxon>
        <taxon>Tremellales</taxon>
        <taxon>Cryptococcaceae</taxon>
        <taxon>Cryptococcus</taxon>
    </lineage>
</organism>
<reference evidence="2 3" key="1">
    <citation type="submission" date="2017-05" db="EMBL/GenBank/DDBJ databases">
        <title>The Genome Sequence of Tsuchiyaea wingfieldii DSM 27421.</title>
        <authorList>
            <person name="Cuomo C."/>
            <person name="Passer A."/>
            <person name="Billmyre B."/>
            <person name="Heitman J."/>
        </authorList>
    </citation>
    <scope>NUCLEOTIDE SEQUENCE [LARGE SCALE GENOMIC DNA]</scope>
    <source>
        <strain evidence="2 3">DSM 27421</strain>
    </source>
</reference>
<dbReference type="AlphaFoldDB" id="A0A5D3AK04"/>
<gene>
    <name evidence="2" type="ORF">B9479_008099</name>
</gene>
<dbReference type="EMBL" id="NIDF01000266">
    <property type="protein sequence ID" value="TYJ51334.1"/>
    <property type="molecule type" value="Genomic_DNA"/>
</dbReference>
<comment type="caution">
    <text evidence="2">The sequence shown here is derived from an EMBL/GenBank/DDBJ whole genome shotgun (WGS) entry which is preliminary data.</text>
</comment>
<keyword evidence="3" id="KW-1185">Reference proteome</keyword>
<sequence length="510" mass="57612">MADPGPFTNTGEPTPAQPESRFFRSINFLTRQLKSLSQAIPFISYKLRMDNRTPFPLLLLSSDPRGRTTAPLYDLSTIPPACIPTSTDDALECVTFGPRYFYNQEKEAKTTDLRQVDRHASLDMEGLADRATDDQEATSDPSTTRNRNARRFWQILNPDHVFTFRYDPEVVPQLVRGLRTVVNHLPTPSSLDESLALNELVQFLFLLENGHSVFLPETLRRFEEDPSFGFDTYEQRDKKGGSDVVRLVRDWGQEEGSTASPFTGEYQAANIYAKHLSRLAAAHSSTLSWRENRIYKYAPPVVSGDLHLAARPDPDPDAEREKIQVTTSTKLGIEHRFHITLRDLFMLFYVLLHDQINVNVNPLDGKPTVQVSEEVQGMLSSALIAILAQLAQEFHVNRCEYINLAVHDFSITFQLMGRNTAHVSRIVFRDPATAKRDILSEDELTNILSGIRSETKRTAAVRTLLESKPWETEAQNSLFAVLVAGLVLPVGEDTTSMWMDGEKDDLSRVE</sequence>
<evidence type="ECO:0000313" key="3">
    <source>
        <dbReference type="Proteomes" id="UP000322245"/>
    </source>
</evidence>